<evidence type="ECO:0000256" key="8">
    <source>
        <dbReference type="SAM" id="Phobius"/>
    </source>
</evidence>
<dbReference type="STRING" id="1265313.HRUBRA_00217"/>
<feature type="transmembrane region" description="Helical" evidence="8">
    <location>
        <begin position="235"/>
        <end position="255"/>
    </location>
</feature>
<dbReference type="InterPro" id="IPR018093">
    <property type="entry name" value="BCCT_CS"/>
</dbReference>
<evidence type="ECO:0000256" key="7">
    <source>
        <dbReference type="ARBA" id="ARBA00023136"/>
    </source>
</evidence>
<dbReference type="AlphaFoldDB" id="A0A095VVW7"/>
<feature type="transmembrane region" description="Helical" evidence="8">
    <location>
        <begin position="449"/>
        <end position="468"/>
    </location>
</feature>
<dbReference type="NCBIfam" id="TIGR00842">
    <property type="entry name" value="bcct"/>
    <property type="match status" value="1"/>
</dbReference>
<dbReference type="eggNOG" id="COG1292">
    <property type="taxonomic scope" value="Bacteria"/>
</dbReference>
<evidence type="ECO:0000256" key="2">
    <source>
        <dbReference type="ARBA" id="ARBA00005658"/>
    </source>
</evidence>
<dbReference type="GO" id="GO:0022857">
    <property type="term" value="F:transmembrane transporter activity"/>
    <property type="evidence" value="ECO:0007669"/>
    <property type="project" value="InterPro"/>
</dbReference>
<proteinExistence type="inferred from homology"/>
<feature type="transmembrane region" description="Helical" evidence="8">
    <location>
        <begin position="150"/>
        <end position="168"/>
    </location>
</feature>
<dbReference type="PROSITE" id="PS01303">
    <property type="entry name" value="BCCT"/>
    <property type="match status" value="1"/>
</dbReference>
<keyword evidence="10" id="KW-1185">Reference proteome</keyword>
<accession>A0A095VVW7</accession>
<dbReference type="RefSeq" id="WP_052094360.1">
    <property type="nucleotide sequence ID" value="NZ_KN234750.1"/>
</dbReference>
<dbReference type="HOGENOM" id="CLU_010118_5_0_6"/>
<reference evidence="9 10" key="1">
    <citation type="journal article" date="2014" name="Genome Announc.">
        <title>Genome Sequence of Gammaproteobacterial Pseudohaliea rubra Type Strain DSM 19751, Isolated from Coastal Seawater of the Mediterranean Sea.</title>
        <authorList>
            <person name="Spring S."/>
            <person name="Fiebig A."/>
            <person name="Riedel T."/>
            <person name="Goker M."/>
            <person name="Klenk H.P."/>
        </authorList>
    </citation>
    <scope>NUCLEOTIDE SEQUENCE [LARGE SCALE GENOMIC DNA]</scope>
    <source>
        <strain evidence="9 10">DSM 19751</strain>
    </source>
</reference>
<evidence type="ECO:0000313" key="10">
    <source>
        <dbReference type="Proteomes" id="UP000029640"/>
    </source>
</evidence>
<keyword evidence="3" id="KW-0813">Transport</keyword>
<feature type="transmembrane region" description="Helical" evidence="8">
    <location>
        <begin position="20"/>
        <end position="38"/>
    </location>
</feature>
<dbReference type="Proteomes" id="UP000029640">
    <property type="component" value="Unassembled WGS sequence"/>
</dbReference>
<evidence type="ECO:0000313" key="9">
    <source>
        <dbReference type="EMBL" id="KGE05173.1"/>
    </source>
</evidence>
<evidence type="ECO:0000256" key="5">
    <source>
        <dbReference type="ARBA" id="ARBA00022692"/>
    </source>
</evidence>
<keyword evidence="6 8" id="KW-1133">Transmembrane helix</keyword>
<comment type="similarity">
    <text evidence="2">Belongs to the BCCT transporter (TC 2.A.15) family.</text>
</comment>
<protein>
    <submittedName>
        <fullName evidence="9">High-affinity choline uptake protein BetT</fullName>
    </submittedName>
</protein>
<keyword evidence="4" id="KW-1003">Cell membrane</keyword>
<feature type="transmembrane region" description="Helical" evidence="8">
    <location>
        <begin position="267"/>
        <end position="284"/>
    </location>
</feature>
<dbReference type="InterPro" id="IPR000060">
    <property type="entry name" value="BCCT_transptr"/>
</dbReference>
<dbReference type="GO" id="GO:0005886">
    <property type="term" value="C:plasma membrane"/>
    <property type="evidence" value="ECO:0007669"/>
    <property type="project" value="UniProtKB-SubCell"/>
</dbReference>
<dbReference type="Pfam" id="PF02028">
    <property type="entry name" value="BCCT"/>
    <property type="match status" value="1"/>
</dbReference>
<keyword evidence="7 8" id="KW-0472">Membrane</keyword>
<evidence type="ECO:0000256" key="4">
    <source>
        <dbReference type="ARBA" id="ARBA00022475"/>
    </source>
</evidence>
<feature type="transmembrane region" description="Helical" evidence="8">
    <location>
        <begin position="395"/>
        <end position="422"/>
    </location>
</feature>
<feature type="transmembrane region" description="Helical" evidence="8">
    <location>
        <begin position="188"/>
        <end position="215"/>
    </location>
</feature>
<evidence type="ECO:0000256" key="1">
    <source>
        <dbReference type="ARBA" id="ARBA00004651"/>
    </source>
</evidence>
<feature type="transmembrane region" description="Helical" evidence="8">
    <location>
        <begin position="325"/>
        <end position="344"/>
    </location>
</feature>
<dbReference type="PANTHER" id="PTHR30047:SF7">
    <property type="entry name" value="HIGH-AFFINITY CHOLINE TRANSPORT PROTEIN"/>
    <property type="match status" value="1"/>
</dbReference>
<dbReference type="PATRIC" id="fig|1265313.6.peg.217"/>
<gene>
    <name evidence="9" type="ORF">HRUBRA_00217</name>
</gene>
<keyword evidence="5 8" id="KW-0812">Transmembrane</keyword>
<evidence type="ECO:0000256" key="6">
    <source>
        <dbReference type="ARBA" id="ARBA00022989"/>
    </source>
</evidence>
<sequence length="514" mass="54635">MRSQLPRPLARMAAAMEPAVFLGSALTVVVFVLFGALYDEAAVRLFTAVQAFIVGRLGWFYVLTVSVLLVVVLWLMLGPFGRIRLGGPDARPEFGYAGWFAMLFSAGMGTGLVFWSVAEPVTHFLDPPVLPGVAGSQADAMRVTFFHWGLHPWAVYAVFGLAIAYYHFRHELPLAPRSLLYPLLGERIYGPAGHAVDILATVGTLFGVATSLGFGAMQINAGLAQASGVPQGAEVQVLVIALITLVATISVVIGLHGGIQRLSKLNMGLAAGMLLFVFVAGPTVHQLEVLTASVGGYLQHLVGNSLWIDIDGRGGWQADWTLFYWSWWISWSPFVGVFVARISYGRTVREFAVTVLLVPTAATFLWLAVFGGTALDLAVADTAFAEQVKGEPSMALHAMLARLPGGSVTGVLATLLVVVFFITSSDSGSLVDDMVTSGGHPNPPRVQRVFWAVSEGAVAGTLLLAGGLQALRTASLTSGLAMAALLLVASYGLLRSLHRDRAVPGVPERDKLGP</sequence>
<comment type="subcellular location">
    <subcellularLocation>
        <location evidence="1">Cell membrane</location>
        <topology evidence="1">Multi-pass membrane protein</topology>
    </subcellularLocation>
</comment>
<feature type="transmembrane region" description="Helical" evidence="8">
    <location>
        <begin position="97"/>
        <end position="118"/>
    </location>
</feature>
<name>A0A095VVW7_9GAMM</name>
<organism evidence="9 10">
    <name type="scientific">Pseudohaliea rubra DSM 19751</name>
    <dbReference type="NCBI Taxonomy" id="1265313"/>
    <lineage>
        <taxon>Bacteria</taxon>
        <taxon>Pseudomonadati</taxon>
        <taxon>Pseudomonadota</taxon>
        <taxon>Gammaproteobacteria</taxon>
        <taxon>Cellvibrionales</taxon>
        <taxon>Halieaceae</taxon>
        <taxon>Pseudohaliea</taxon>
    </lineage>
</organism>
<comment type="caution">
    <text evidence="9">The sequence shown here is derived from an EMBL/GenBank/DDBJ whole genome shotgun (WGS) entry which is preliminary data.</text>
</comment>
<feature type="transmembrane region" description="Helical" evidence="8">
    <location>
        <begin position="351"/>
        <end position="375"/>
    </location>
</feature>
<dbReference type="EMBL" id="AUVB01000010">
    <property type="protein sequence ID" value="KGE05173.1"/>
    <property type="molecule type" value="Genomic_DNA"/>
</dbReference>
<dbReference type="PANTHER" id="PTHR30047">
    <property type="entry name" value="HIGH-AFFINITY CHOLINE TRANSPORT PROTEIN-RELATED"/>
    <property type="match status" value="1"/>
</dbReference>
<feature type="transmembrane region" description="Helical" evidence="8">
    <location>
        <begin position="58"/>
        <end position="77"/>
    </location>
</feature>
<evidence type="ECO:0000256" key="3">
    <source>
        <dbReference type="ARBA" id="ARBA00022448"/>
    </source>
</evidence>
<feature type="transmembrane region" description="Helical" evidence="8">
    <location>
        <begin position="474"/>
        <end position="494"/>
    </location>
</feature>